<gene>
    <name evidence="9" type="ORF">C4S77_07825</name>
</gene>
<evidence type="ECO:0000259" key="8">
    <source>
        <dbReference type="Pfam" id="PF08281"/>
    </source>
</evidence>
<dbReference type="PANTHER" id="PTHR43133">
    <property type="entry name" value="RNA POLYMERASE ECF-TYPE SIGMA FACTO"/>
    <property type="match status" value="1"/>
</dbReference>
<dbReference type="InterPro" id="IPR000838">
    <property type="entry name" value="RNA_pol_sigma70_ECF_CS"/>
</dbReference>
<dbReference type="SUPFAM" id="SSF88946">
    <property type="entry name" value="Sigma2 domain of RNA polymerase sigma factors"/>
    <property type="match status" value="1"/>
</dbReference>
<evidence type="ECO:0000313" key="10">
    <source>
        <dbReference type="Proteomes" id="UP000238042"/>
    </source>
</evidence>
<dbReference type="SUPFAM" id="SSF88659">
    <property type="entry name" value="Sigma3 and sigma4 domains of RNA polymerase sigma factors"/>
    <property type="match status" value="1"/>
</dbReference>
<sequence length="180" mass="21116">MDDKELLFLIKENKNKGFKYLVEKYSKSIYWHIRKIVLDHNNADDVTQNVFIKVFLNLDFFKGDSSLKTWIYKIATNESINFLNSAAQKKNVNSEELAIQLSSQLEDDSYFEGEEIQLKLQQAIAMLPEKQRIVFNMKYFDDLKYEEISEILNTSVGALKSSYHHATKKIEEFLLNSIEK</sequence>
<evidence type="ECO:0000313" key="9">
    <source>
        <dbReference type="EMBL" id="PQL91700.1"/>
    </source>
</evidence>
<dbReference type="InterPro" id="IPR013324">
    <property type="entry name" value="RNA_pol_sigma_r3/r4-like"/>
</dbReference>
<protein>
    <recommendedName>
        <fullName evidence="6">RNA polymerase sigma factor</fullName>
    </recommendedName>
</protein>
<dbReference type="EMBL" id="PSZM01000040">
    <property type="protein sequence ID" value="PQL91700.1"/>
    <property type="molecule type" value="Genomic_DNA"/>
</dbReference>
<organism evidence="9 10">
    <name type="scientific">Apibacter adventoris</name>
    <dbReference type="NCBI Taxonomy" id="1679466"/>
    <lineage>
        <taxon>Bacteria</taxon>
        <taxon>Pseudomonadati</taxon>
        <taxon>Bacteroidota</taxon>
        <taxon>Flavobacteriia</taxon>
        <taxon>Flavobacteriales</taxon>
        <taxon>Weeksellaceae</taxon>
        <taxon>Apibacter</taxon>
    </lineage>
</organism>
<dbReference type="GO" id="GO:0006352">
    <property type="term" value="P:DNA-templated transcription initiation"/>
    <property type="evidence" value="ECO:0007669"/>
    <property type="project" value="InterPro"/>
</dbReference>
<dbReference type="PANTHER" id="PTHR43133:SF51">
    <property type="entry name" value="RNA POLYMERASE SIGMA FACTOR"/>
    <property type="match status" value="1"/>
</dbReference>
<dbReference type="InterPro" id="IPR013325">
    <property type="entry name" value="RNA_pol_sigma_r2"/>
</dbReference>
<evidence type="ECO:0000256" key="3">
    <source>
        <dbReference type="ARBA" id="ARBA00023082"/>
    </source>
</evidence>
<dbReference type="PROSITE" id="PS01063">
    <property type="entry name" value="SIGMA70_ECF"/>
    <property type="match status" value="1"/>
</dbReference>
<dbReference type="AlphaFoldDB" id="A0A2S8AAT9"/>
<dbReference type="Gene3D" id="1.10.10.10">
    <property type="entry name" value="Winged helix-like DNA-binding domain superfamily/Winged helix DNA-binding domain"/>
    <property type="match status" value="1"/>
</dbReference>
<dbReference type="Pfam" id="PF08281">
    <property type="entry name" value="Sigma70_r4_2"/>
    <property type="match status" value="1"/>
</dbReference>
<name>A0A2S8AAT9_9FLAO</name>
<dbReference type="Pfam" id="PF04542">
    <property type="entry name" value="Sigma70_r2"/>
    <property type="match status" value="1"/>
</dbReference>
<dbReference type="Gene3D" id="1.10.1740.10">
    <property type="match status" value="1"/>
</dbReference>
<dbReference type="OrthoDB" id="9780326at2"/>
<feature type="domain" description="RNA polymerase sigma factor 70 region 4 type 2" evidence="8">
    <location>
        <begin position="118"/>
        <end position="170"/>
    </location>
</feature>
<keyword evidence="3 6" id="KW-0731">Sigma factor</keyword>
<evidence type="ECO:0000256" key="4">
    <source>
        <dbReference type="ARBA" id="ARBA00023125"/>
    </source>
</evidence>
<dbReference type="GO" id="GO:0016987">
    <property type="term" value="F:sigma factor activity"/>
    <property type="evidence" value="ECO:0007669"/>
    <property type="project" value="UniProtKB-KW"/>
</dbReference>
<evidence type="ECO:0000256" key="6">
    <source>
        <dbReference type="RuleBase" id="RU000716"/>
    </source>
</evidence>
<dbReference type="InterPro" id="IPR013249">
    <property type="entry name" value="RNA_pol_sigma70_r4_t2"/>
</dbReference>
<feature type="domain" description="RNA polymerase sigma-70 region 2" evidence="7">
    <location>
        <begin position="21"/>
        <end position="86"/>
    </location>
</feature>
<accession>A0A2S8AAT9</accession>
<dbReference type="InterPro" id="IPR007627">
    <property type="entry name" value="RNA_pol_sigma70_r2"/>
</dbReference>
<evidence type="ECO:0000256" key="5">
    <source>
        <dbReference type="ARBA" id="ARBA00023163"/>
    </source>
</evidence>
<reference evidence="9 10" key="1">
    <citation type="submission" date="2018-02" db="EMBL/GenBank/DDBJ databases">
        <title>Genome sequences of Apibacter spp., gut symbionts of Asian honey bees.</title>
        <authorList>
            <person name="Kwong W.K."/>
            <person name="Steele M.I."/>
            <person name="Moran N.A."/>
        </authorList>
    </citation>
    <scope>NUCLEOTIDE SEQUENCE [LARGE SCALE GENOMIC DNA]</scope>
    <source>
        <strain evidence="10">wkB301</strain>
    </source>
</reference>
<keyword evidence="4 6" id="KW-0238">DNA-binding</keyword>
<evidence type="ECO:0000256" key="1">
    <source>
        <dbReference type="ARBA" id="ARBA00010641"/>
    </source>
</evidence>
<evidence type="ECO:0000259" key="7">
    <source>
        <dbReference type="Pfam" id="PF04542"/>
    </source>
</evidence>
<evidence type="ECO:0000256" key="2">
    <source>
        <dbReference type="ARBA" id="ARBA00023015"/>
    </source>
</evidence>
<dbReference type="Proteomes" id="UP000238042">
    <property type="component" value="Unassembled WGS sequence"/>
</dbReference>
<comment type="similarity">
    <text evidence="1 6">Belongs to the sigma-70 factor family. ECF subfamily.</text>
</comment>
<dbReference type="NCBIfam" id="TIGR02937">
    <property type="entry name" value="sigma70-ECF"/>
    <property type="match status" value="1"/>
</dbReference>
<keyword evidence="5 6" id="KW-0804">Transcription</keyword>
<proteinExistence type="inferred from homology"/>
<dbReference type="InterPro" id="IPR036388">
    <property type="entry name" value="WH-like_DNA-bd_sf"/>
</dbReference>
<comment type="caution">
    <text evidence="9">The sequence shown here is derived from an EMBL/GenBank/DDBJ whole genome shotgun (WGS) entry which is preliminary data.</text>
</comment>
<dbReference type="InterPro" id="IPR039425">
    <property type="entry name" value="RNA_pol_sigma-70-like"/>
</dbReference>
<dbReference type="CDD" id="cd06171">
    <property type="entry name" value="Sigma70_r4"/>
    <property type="match status" value="1"/>
</dbReference>
<keyword evidence="2 6" id="KW-0805">Transcription regulation</keyword>
<dbReference type="GO" id="GO:0003677">
    <property type="term" value="F:DNA binding"/>
    <property type="evidence" value="ECO:0007669"/>
    <property type="project" value="UniProtKB-KW"/>
</dbReference>
<keyword evidence="10" id="KW-1185">Reference proteome</keyword>
<dbReference type="RefSeq" id="WP_105247072.1">
    <property type="nucleotide sequence ID" value="NZ_PSZM01000040.1"/>
</dbReference>
<dbReference type="InterPro" id="IPR014284">
    <property type="entry name" value="RNA_pol_sigma-70_dom"/>
</dbReference>